<reference evidence="1 2" key="1">
    <citation type="submission" date="2016-09" db="EMBL/GenBank/DDBJ databases">
        <title>Phylogenomics of Achromobacter.</title>
        <authorList>
            <person name="Jeukens J."/>
            <person name="Freschi L."/>
            <person name="Vincent A.T."/>
            <person name="Emond-Rheault J.-G."/>
            <person name="Kukavica-Ibrulj I."/>
            <person name="Charette S.J."/>
            <person name="Levesque R.C."/>
        </authorList>
    </citation>
    <scope>NUCLEOTIDE SEQUENCE [LARGE SCALE GENOMIC DNA]</scope>
    <source>
        <strain evidence="1 2">AUS488</strain>
    </source>
</reference>
<dbReference type="InterPro" id="IPR010985">
    <property type="entry name" value="Ribbon_hlx_hlx"/>
</dbReference>
<dbReference type="Gene3D" id="6.20.450.20">
    <property type="match status" value="1"/>
</dbReference>
<evidence type="ECO:0000313" key="2">
    <source>
        <dbReference type="Proteomes" id="UP000187251"/>
    </source>
</evidence>
<name>A0A1R1JMV9_ALCXX</name>
<dbReference type="SUPFAM" id="SSF47598">
    <property type="entry name" value="Ribbon-helix-helix"/>
    <property type="match status" value="1"/>
</dbReference>
<gene>
    <name evidence="1" type="ORF">BIZ92_32580</name>
</gene>
<organism evidence="1 2">
    <name type="scientific">Alcaligenes xylosoxydans xylosoxydans</name>
    <name type="common">Achromobacter xylosoxidans</name>
    <dbReference type="NCBI Taxonomy" id="85698"/>
    <lineage>
        <taxon>Bacteria</taxon>
        <taxon>Pseudomonadati</taxon>
        <taxon>Pseudomonadota</taxon>
        <taxon>Betaproteobacteria</taxon>
        <taxon>Burkholderiales</taxon>
        <taxon>Alcaligenaceae</taxon>
        <taxon>Achromobacter</taxon>
    </lineage>
</organism>
<evidence type="ECO:0000313" key="1">
    <source>
        <dbReference type="EMBL" id="OMG79453.1"/>
    </source>
</evidence>
<dbReference type="Proteomes" id="UP000187251">
    <property type="component" value="Unassembled WGS sequence"/>
</dbReference>
<proteinExistence type="predicted"/>
<dbReference type="RefSeq" id="WP_076415255.1">
    <property type="nucleotide sequence ID" value="NZ_AP028040.1"/>
</dbReference>
<evidence type="ECO:0008006" key="3">
    <source>
        <dbReference type="Google" id="ProtNLM"/>
    </source>
</evidence>
<accession>A0A1R1JMV9</accession>
<dbReference type="EMBL" id="MJMN01000043">
    <property type="protein sequence ID" value="OMG79453.1"/>
    <property type="molecule type" value="Genomic_DNA"/>
</dbReference>
<dbReference type="OrthoDB" id="5124853at2"/>
<comment type="caution">
    <text evidence="1">The sequence shown here is derived from an EMBL/GenBank/DDBJ whole genome shotgun (WGS) entry which is preliminary data.</text>
</comment>
<dbReference type="GO" id="GO:0006355">
    <property type="term" value="P:regulation of DNA-templated transcription"/>
    <property type="evidence" value="ECO:0007669"/>
    <property type="project" value="InterPro"/>
</dbReference>
<dbReference type="AlphaFoldDB" id="A0A1R1JMV9"/>
<sequence>MSDATFTFRVDETLKNEFAMAAKARDRTGAQLLRDFMREYVQQQQEAAQHDAWLRRQVQAGLDSANAGRLVPAAEVETKFAARRAATRRRLATSK</sequence>
<protein>
    <recommendedName>
        <fullName evidence="3">YacA</fullName>
    </recommendedName>
</protein>